<feature type="region of interest" description="Disordered" evidence="1">
    <location>
        <begin position="508"/>
        <end position="530"/>
    </location>
</feature>
<gene>
    <name evidence="2" type="ORF">B0A55_02131</name>
</gene>
<sequence length="552" mass="59599">MEDTDYSSPEADDYSPQPDKPKRKSAAGRELIRWDPDKDQLVLLCVDYVCGAQGVAVPWDEIAANFGALLGKHNITGEAIKQHLSKLYKYRVEFNLVVPPKLDRTQRRKAVCKVENTKSTPAPTRARGKKGAADKVQDEEDEVSATPVKIPGSGLLHIKMPKPKKVKVQAAAPKTPGKGRGSGRKKRDDDDVTSAIEVEEEDEEGKKKSAVPRSSKRGRKSKSAALVDDAEDDMDMEVMTPTKKPKINLRALPAMDYREPSVEDETEAAPTFGEISGLVKQQSNPSQGSRIYNQSLPFGPASFGSATVGTSYQDYSQAATPAYTFHRSGDVTHFTPSPGSYGYNGLPQFRFPDQESPQMQTYNGYEYGSAAGVPPGYGGMVDFGHSFGTGAPGVKHISHAQISNALQAIADSHTNNAPAGGQGTRHDSFEHDEVNVNKVDKVTQPSSNDHLQLNTHFHGSGDFFNTSGLNTSSASLSPGETGITPAMAQTGFLPLAPVHNTSFDSGFGGVEDQANTKSEGEHGGQDVDFASHFDGSQLHFDFDDFNMPSVFD</sequence>
<feature type="region of interest" description="Disordered" evidence="1">
    <location>
        <begin position="1"/>
        <end position="28"/>
    </location>
</feature>
<comment type="caution">
    <text evidence="2">The sequence shown here is derived from an EMBL/GenBank/DDBJ whole genome shotgun (WGS) entry which is preliminary data.</text>
</comment>
<feature type="region of interest" description="Disordered" evidence="1">
    <location>
        <begin position="108"/>
        <end position="234"/>
    </location>
</feature>
<dbReference type="AlphaFoldDB" id="A0A4U0XN93"/>
<dbReference type="EMBL" id="NAJQ01000122">
    <property type="protein sequence ID" value="TKA78041.1"/>
    <property type="molecule type" value="Genomic_DNA"/>
</dbReference>
<dbReference type="OrthoDB" id="3903267at2759"/>
<evidence type="ECO:0000313" key="2">
    <source>
        <dbReference type="EMBL" id="TKA78041.1"/>
    </source>
</evidence>
<reference evidence="2 3" key="1">
    <citation type="submission" date="2017-03" db="EMBL/GenBank/DDBJ databases">
        <title>Genomes of endolithic fungi from Antarctica.</title>
        <authorList>
            <person name="Coleine C."/>
            <person name="Masonjones S."/>
            <person name="Stajich J.E."/>
        </authorList>
    </citation>
    <scope>NUCLEOTIDE SEQUENCE [LARGE SCALE GENOMIC DNA]</scope>
    <source>
        <strain evidence="2 3">CCFEE 5184</strain>
    </source>
</reference>
<feature type="compositionally biased region" description="Acidic residues" evidence="1">
    <location>
        <begin position="1"/>
        <end position="13"/>
    </location>
</feature>
<evidence type="ECO:0000256" key="1">
    <source>
        <dbReference type="SAM" id="MobiDB-lite"/>
    </source>
</evidence>
<organism evidence="2 3">
    <name type="scientific">Friedmanniomyces simplex</name>
    <dbReference type="NCBI Taxonomy" id="329884"/>
    <lineage>
        <taxon>Eukaryota</taxon>
        <taxon>Fungi</taxon>
        <taxon>Dikarya</taxon>
        <taxon>Ascomycota</taxon>
        <taxon>Pezizomycotina</taxon>
        <taxon>Dothideomycetes</taxon>
        <taxon>Dothideomycetidae</taxon>
        <taxon>Mycosphaerellales</taxon>
        <taxon>Teratosphaeriaceae</taxon>
        <taxon>Friedmanniomyces</taxon>
    </lineage>
</organism>
<dbReference type="STRING" id="329884.A0A4U0XN93"/>
<dbReference type="Proteomes" id="UP000309340">
    <property type="component" value="Unassembled WGS sequence"/>
</dbReference>
<feature type="compositionally biased region" description="Basic and acidic residues" evidence="1">
    <location>
        <begin position="518"/>
        <end position="530"/>
    </location>
</feature>
<accession>A0A4U0XN93</accession>
<evidence type="ECO:0008006" key="4">
    <source>
        <dbReference type="Google" id="ProtNLM"/>
    </source>
</evidence>
<name>A0A4U0XN93_9PEZI</name>
<feature type="compositionally biased region" description="Basic residues" evidence="1">
    <location>
        <begin position="208"/>
        <end position="222"/>
    </location>
</feature>
<proteinExistence type="predicted"/>
<protein>
    <recommendedName>
        <fullName evidence="4">Myb-like domain-containing protein</fullName>
    </recommendedName>
</protein>
<evidence type="ECO:0000313" key="3">
    <source>
        <dbReference type="Proteomes" id="UP000309340"/>
    </source>
</evidence>
<keyword evidence="3" id="KW-1185">Reference proteome</keyword>